<keyword evidence="4" id="KW-1185">Reference proteome</keyword>
<feature type="chain" id="PRO_5044859189" evidence="2">
    <location>
        <begin position="20"/>
        <end position="443"/>
    </location>
</feature>
<sequence>MKAFFIVAAALALASSSQAAKTTQLPIKTIENQDEGVVTLVIDGSSITVPATFIAYAPAAFEIVTLIQGAPIPYFSVDTSIDATLKATDKSLTLSALGVNLNVPASSLDPIRSILEVVLNAATTVQMPVTFNNNLDKSFTATVGSSSVTVPASIMAWAPMGLNMLSSFLTTRSPNNPFSLPVQVSINDDGTLNLLTPSTMNAILALAAVLASAGLIQAATTVQVPLAFTNNADKSLTMTIGPQSVTLPGSIMAFAPMGLNMLGGFLRNGDSGRPFSLPIQVTVNDDGKPDTKNSIAMHTATILAVLAFFGLSQAAVYPFAVSITPNADQSVTIVVGNNRFALPASFIADYATLQRLFITPISNSPGTTSTITVSITMNNDGSVTSSVQGAEGTVQGTMPAAIVRQIRTVLQSVIGMIDPVKIPPRVGKKSKESKHGKSRHLRH</sequence>
<comment type="caution">
    <text evidence="3">The sequence shown here is derived from an EMBL/GenBank/DDBJ whole genome shotgun (WGS) entry which is preliminary data.</text>
</comment>
<dbReference type="AlphaFoldDB" id="A0ABD1DKD7"/>
<evidence type="ECO:0000313" key="4">
    <source>
        <dbReference type="Proteomes" id="UP001562425"/>
    </source>
</evidence>
<feature type="signal peptide" evidence="2">
    <location>
        <begin position="1"/>
        <end position="19"/>
    </location>
</feature>
<proteinExistence type="predicted"/>
<evidence type="ECO:0000256" key="1">
    <source>
        <dbReference type="SAM" id="MobiDB-lite"/>
    </source>
</evidence>
<feature type="region of interest" description="Disordered" evidence="1">
    <location>
        <begin position="422"/>
        <end position="443"/>
    </location>
</feature>
<gene>
    <name evidence="3" type="ORF">pipiens_007998</name>
</gene>
<evidence type="ECO:0000256" key="2">
    <source>
        <dbReference type="SAM" id="SignalP"/>
    </source>
</evidence>
<reference evidence="3 4" key="1">
    <citation type="submission" date="2024-05" db="EMBL/GenBank/DDBJ databases">
        <title>Culex pipiens pipiens assembly and annotation.</title>
        <authorList>
            <person name="Alout H."/>
            <person name="Durand T."/>
        </authorList>
    </citation>
    <scope>NUCLEOTIDE SEQUENCE [LARGE SCALE GENOMIC DNA]</scope>
    <source>
        <strain evidence="3">HA-2024</strain>
        <tissue evidence="3">Whole body</tissue>
    </source>
</reference>
<keyword evidence="2" id="KW-0732">Signal</keyword>
<evidence type="ECO:0000313" key="3">
    <source>
        <dbReference type="EMBL" id="KAL1399695.1"/>
    </source>
</evidence>
<organism evidence="3 4">
    <name type="scientific">Culex pipiens pipiens</name>
    <name type="common">Northern house mosquito</name>
    <dbReference type="NCBI Taxonomy" id="38569"/>
    <lineage>
        <taxon>Eukaryota</taxon>
        <taxon>Metazoa</taxon>
        <taxon>Ecdysozoa</taxon>
        <taxon>Arthropoda</taxon>
        <taxon>Hexapoda</taxon>
        <taxon>Insecta</taxon>
        <taxon>Pterygota</taxon>
        <taxon>Neoptera</taxon>
        <taxon>Endopterygota</taxon>
        <taxon>Diptera</taxon>
        <taxon>Nematocera</taxon>
        <taxon>Culicoidea</taxon>
        <taxon>Culicidae</taxon>
        <taxon>Culicinae</taxon>
        <taxon>Culicini</taxon>
        <taxon>Culex</taxon>
        <taxon>Culex</taxon>
    </lineage>
</organism>
<name>A0ABD1DKD7_CULPP</name>
<dbReference type="EMBL" id="JBEHCU010005475">
    <property type="protein sequence ID" value="KAL1399695.1"/>
    <property type="molecule type" value="Genomic_DNA"/>
</dbReference>
<protein>
    <submittedName>
        <fullName evidence="3">Uncharacterized protein</fullName>
    </submittedName>
</protein>
<accession>A0ABD1DKD7</accession>
<dbReference type="Proteomes" id="UP001562425">
    <property type="component" value="Unassembled WGS sequence"/>
</dbReference>